<keyword evidence="3" id="KW-0413">Isomerase</keyword>
<dbReference type="Pfam" id="PF00378">
    <property type="entry name" value="ECH_1"/>
    <property type="match status" value="1"/>
</dbReference>
<gene>
    <name evidence="4" type="ORF">I9W95_01220</name>
</gene>
<dbReference type="Gene3D" id="3.90.226.10">
    <property type="entry name" value="2-enoyl-CoA Hydratase, Chain A, domain 1"/>
    <property type="match status" value="1"/>
</dbReference>
<dbReference type="RefSeq" id="WP_225670943.1">
    <property type="nucleotide sequence ID" value="NZ_JAEDAH010000005.1"/>
</dbReference>
<evidence type="ECO:0000313" key="5">
    <source>
        <dbReference type="Proteomes" id="UP000714380"/>
    </source>
</evidence>
<accession>A0ABS7ZKJ1</accession>
<evidence type="ECO:0000313" key="4">
    <source>
        <dbReference type="EMBL" id="MCA6062218.1"/>
    </source>
</evidence>
<name>A0ABS7ZKJ1_9GAMM</name>
<keyword evidence="5" id="KW-1185">Reference proteome</keyword>
<dbReference type="InterPro" id="IPR029045">
    <property type="entry name" value="ClpP/crotonase-like_dom_sf"/>
</dbReference>
<organism evidence="4 5">
    <name type="scientific">Thalassolituus marinus</name>
    <dbReference type="NCBI Taxonomy" id="671053"/>
    <lineage>
        <taxon>Bacteria</taxon>
        <taxon>Pseudomonadati</taxon>
        <taxon>Pseudomonadota</taxon>
        <taxon>Gammaproteobacteria</taxon>
        <taxon>Oceanospirillales</taxon>
        <taxon>Oceanospirillaceae</taxon>
        <taxon>Thalassolituus</taxon>
    </lineage>
</organism>
<evidence type="ECO:0000256" key="1">
    <source>
        <dbReference type="ARBA" id="ARBA00004275"/>
    </source>
</evidence>
<proteinExistence type="predicted"/>
<dbReference type="SUPFAM" id="SSF52096">
    <property type="entry name" value="ClpP/crotonase"/>
    <property type="match status" value="1"/>
</dbReference>
<dbReference type="Proteomes" id="UP000714380">
    <property type="component" value="Unassembled WGS sequence"/>
</dbReference>
<dbReference type="EMBL" id="JAEDAH010000005">
    <property type="protein sequence ID" value="MCA6062218.1"/>
    <property type="molecule type" value="Genomic_DNA"/>
</dbReference>
<dbReference type="CDD" id="cd06558">
    <property type="entry name" value="crotonase-like"/>
    <property type="match status" value="1"/>
</dbReference>
<sequence length="262" mass="28463">MPANMNSRGQTMYQDITYSIDNGIAVITINRPKVLNAIRIQTYDDLIDALNSSDQNDEVKVLVLTGAEGRFTAGNDLSDLLPPSDIRELKKRVGGIFEAFARLSKPLIIAQEGVAIGIGANMLLHADIAYAGKSIRYSLPFAKIGVTSEGACSVLLAEAIGPKRANELLYTGRFFSAEEAEKWGLLTAMVDDGQALETAMNTARELLKNSQDSIRAIKKLGKAEGHEARVNKAVELEMEMFGNLLDTPETQARINHVLKGGK</sequence>
<comment type="caution">
    <text evidence="4">The sequence shown here is derived from an EMBL/GenBank/DDBJ whole genome shotgun (WGS) entry which is preliminary data.</text>
</comment>
<evidence type="ECO:0000256" key="3">
    <source>
        <dbReference type="ARBA" id="ARBA00023235"/>
    </source>
</evidence>
<dbReference type="PANTHER" id="PTHR43684:SF1">
    <property type="entry name" value="ENOYL-COA DELTA ISOMERASE 2"/>
    <property type="match status" value="1"/>
</dbReference>
<dbReference type="InterPro" id="IPR001753">
    <property type="entry name" value="Enoyl-CoA_hydra/iso"/>
</dbReference>
<evidence type="ECO:0000256" key="2">
    <source>
        <dbReference type="ARBA" id="ARBA00023140"/>
    </source>
</evidence>
<comment type="subcellular location">
    <subcellularLocation>
        <location evidence="1">Peroxisome</location>
    </subcellularLocation>
</comment>
<protein>
    <submittedName>
        <fullName evidence="4">Enoyl-CoA hydratase/isomerase family protein</fullName>
    </submittedName>
</protein>
<reference evidence="4 5" key="1">
    <citation type="submission" date="2020-12" db="EMBL/GenBank/DDBJ databases">
        <title>Novel Thalassolituus-related marine hydrocarbonoclastic bacteria mediated algae-derived hydrocarbons mineralization in twilight zone of the northern South China Sea.</title>
        <authorList>
            <person name="Dong C."/>
        </authorList>
    </citation>
    <scope>NUCLEOTIDE SEQUENCE [LARGE SCALE GENOMIC DNA]</scope>
    <source>
        <strain evidence="4 5">IMCC1826</strain>
    </source>
</reference>
<keyword evidence="2" id="KW-0576">Peroxisome</keyword>
<dbReference type="PANTHER" id="PTHR43684">
    <property type="match status" value="1"/>
</dbReference>
<dbReference type="InterPro" id="IPR051053">
    <property type="entry name" value="ECH/Chromodomain_protein"/>
</dbReference>